<dbReference type="PROSITE" id="PS50042">
    <property type="entry name" value="CNMP_BINDING_3"/>
    <property type="match status" value="3"/>
</dbReference>
<evidence type="ECO:0000256" key="7">
    <source>
        <dbReference type="ARBA" id="ARBA00022801"/>
    </source>
</evidence>
<keyword evidence="8" id="KW-0256">Endoplasmic reticulum</keyword>
<feature type="compositionally biased region" description="Polar residues" evidence="18">
    <location>
        <begin position="356"/>
        <end position="366"/>
    </location>
</feature>
<feature type="compositionally biased region" description="Basic and acidic residues" evidence="18">
    <location>
        <begin position="1297"/>
        <end position="1306"/>
    </location>
</feature>
<keyword evidence="12 19" id="KW-0472">Membrane</keyword>
<evidence type="ECO:0000256" key="11">
    <source>
        <dbReference type="ARBA" id="ARBA00023098"/>
    </source>
</evidence>
<organism evidence="22 23">
    <name type="scientific">Pomacea canaliculata</name>
    <name type="common">Golden apple snail</name>
    <dbReference type="NCBI Taxonomy" id="400727"/>
    <lineage>
        <taxon>Eukaryota</taxon>
        <taxon>Metazoa</taxon>
        <taxon>Spiralia</taxon>
        <taxon>Lophotrochozoa</taxon>
        <taxon>Mollusca</taxon>
        <taxon>Gastropoda</taxon>
        <taxon>Caenogastropoda</taxon>
        <taxon>Architaenioglossa</taxon>
        <taxon>Ampullarioidea</taxon>
        <taxon>Ampullariidae</taxon>
        <taxon>Pomacea</taxon>
    </lineage>
</organism>
<dbReference type="Gene3D" id="2.60.120.10">
    <property type="entry name" value="Jelly Rolls"/>
    <property type="match status" value="3"/>
</dbReference>
<feature type="domain" description="Cyclic nucleotide-binding" evidence="20">
    <location>
        <begin position="178"/>
        <end position="305"/>
    </location>
</feature>
<keyword evidence="4" id="KW-0597">Phosphoprotein</keyword>
<dbReference type="InterPro" id="IPR056556">
    <property type="entry name" value="NTE1_P-loop_dom"/>
</dbReference>
<dbReference type="STRING" id="400727.A0A2T7NLN4"/>
<evidence type="ECO:0000256" key="8">
    <source>
        <dbReference type="ARBA" id="ARBA00022824"/>
    </source>
</evidence>
<evidence type="ECO:0000256" key="9">
    <source>
        <dbReference type="ARBA" id="ARBA00022963"/>
    </source>
</evidence>
<feature type="compositionally biased region" description="Acidic residues" evidence="18">
    <location>
        <begin position="1279"/>
        <end position="1296"/>
    </location>
</feature>
<dbReference type="OrthoDB" id="421051at2759"/>
<keyword evidence="10 19" id="KW-1133">Transmembrane helix</keyword>
<dbReference type="PANTHER" id="PTHR14226:SF29">
    <property type="entry name" value="NEUROPATHY TARGET ESTERASE SWS"/>
    <property type="match status" value="1"/>
</dbReference>
<evidence type="ECO:0000256" key="14">
    <source>
        <dbReference type="ARBA" id="ARBA00048133"/>
    </source>
</evidence>
<dbReference type="InterPro" id="IPR002641">
    <property type="entry name" value="PNPLA_dom"/>
</dbReference>
<evidence type="ECO:0000256" key="15">
    <source>
        <dbReference type="ARBA" id="ARBA00048454"/>
    </source>
</evidence>
<name>A0A2T7NLN4_POMCA</name>
<comment type="subcellular location">
    <subcellularLocation>
        <location evidence="1">Endoplasmic reticulum membrane</location>
        <topology evidence="1">Single-pass type III membrane protein</topology>
    </subcellularLocation>
</comment>
<keyword evidence="9 17" id="KW-0442">Lipid degradation</keyword>
<dbReference type="Pfam" id="PF01734">
    <property type="entry name" value="Patatin"/>
    <property type="match status" value="1"/>
</dbReference>
<feature type="short sequence motif" description="GXGXXG" evidence="17">
    <location>
        <begin position="924"/>
        <end position="929"/>
    </location>
</feature>
<dbReference type="GO" id="GO:0005789">
    <property type="term" value="C:endoplasmic reticulum membrane"/>
    <property type="evidence" value="ECO:0007669"/>
    <property type="project" value="UniProtKB-SubCell"/>
</dbReference>
<evidence type="ECO:0000313" key="23">
    <source>
        <dbReference type="Proteomes" id="UP000245119"/>
    </source>
</evidence>
<dbReference type="Pfam" id="PF24179">
    <property type="entry name" value="NTE_Ploop"/>
    <property type="match status" value="1"/>
</dbReference>
<dbReference type="GO" id="GO:0016042">
    <property type="term" value="P:lipid catabolic process"/>
    <property type="evidence" value="ECO:0007669"/>
    <property type="project" value="UniProtKB-UniRule"/>
</dbReference>
<dbReference type="Proteomes" id="UP000245119">
    <property type="component" value="Linkage Group LG11"/>
</dbReference>
<accession>A0A2T7NLN4</accession>
<feature type="domain" description="PNPLA" evidence="21">
    <location>
        <begin position="920"/>
        <end position="1086"/>
    </location>
</feature>
<comment type="similarity">
    <text evidence="2">Belongs to the NTE family.</text>
</comment>
<dbReference type="InterPro" id="IPR018490">
    <property type="entry name" value="cNMP-bd_dom_sf"/>
</dbReference>
<comment type="catalytic activity">
    <reaction evidence="13">
        <text>1-(9Z-octadecenoyl)-sn-glycero-3-phosphocholine + H2O = sn-glycerol 3-phosphocholine + (9Z)-octadecenoate + H(+)</text>
        <dbReference type="Rhea" id="RHEA:40807"/>
        <dbReference type="ChEBI" id="CHEBI:15377"/>
        <dbReference type="ChEBI" id="CHEBI:15378"/>
        <dbReference type="ChEBI" id="CHEBI:16870"/>
        <dbReference type="ChEBI" id="CHEBI:28610"/>
        <dbReference type="ChEBI" id="CHEBI:30823"/>
    </reaction>
    <physiologicalReaction direction="left-to-right" evidence="13">
        <dbReference type="Rhea" id="RHEA:40808"/>
    </physiologicalReaction>
</comment>
<dbReference type="InterPro" id="IPR001423">
    <property type="entry name" value="LysoPLipase_patatin_CS"/>
</dbReference>
<dbReference type="EMBL" id="PZQS01000011">
    <property type="protein sequence ID" value="PVD22087.1"/>
    <property type="molecule type" value="Genomic_DNA"/>
</dbReference>
<feature type="domain" description="Cyclic nucleotide-binding" evidence="20">
    <location>
        <begin position="471"/>
        <end position="566"/>
    </location>
</feature>
<keyword evidence="7 17" id="KW-0378">Hydrolase</keyword>
<dbReference type="FunFam" id="2.60.120.10:FF:000022">
    <property type="entry name" value="Patatin like phospholipase domain containing 7"/>
    <property type="match status" value="1"/>
</dbReference>
<dbReference type="InterPro" id="IPR014710">
    <property type="entry name" value="RmlC-like_jellyroll"/>
</dbReference>
<keyword evidence="23" id="KW-1185">Reference proteome</keyword>
<feature type="short sequence motif" description="GXSXG" evidence="17">
    <location>
        <begin position="951"/>
        <end position="955"/>
    </location>
</feature>
<evidence type="ECO:0000256" key="18">
    <source>
        <dbReference type="SAM" id="MobiDB-lite"/>
    </source>
</evidence>
<evidence type="ECO:0000256" key="1">
    <source>
        <dbReference type="ARBA" id="ARBA00004643"/>
    </source>
</evidence>
<evidence type="ECO:0000256" key="5">
    <source>
        <dbReference type="ARBA" id="ARBA00022692"/>
    </source>
</evidence>
<evidence type="ECO:0000313" key="22">
    <source>
        <dbReference type="EMBL" id="PVD22087.1"/>
    </source>
</evidence>
<evidence type="ECO:0000259" key="21">
    <source>
        <dbReference type="PROSITE" id="PS51635"/>
    </source>
</evidence>
<feature type="region of interest" description="Disordered" evidence="18">
    <location>
        <begin position="1279"/>
        <end position="1307"/>
    </location>
</feature>
<proteinExistence type="inferred from homology"/>
<dbReference type="SMART" id="SM00100">
    <property type="entry name" value="cNMP"/>
    <property type="match status" value="3"/>
</dbReference>
<evidence type="ECO:0000256" key="10">
    <source>
        <dbReference type="ARBA" id="ARBA00022989"/>
    </source>
</evidence>
<dbReference type="GO" id="GO:0046470">
    <property type="term" value="P:phosphatidylcholine metabolic process"/>
    <property type="evidence" value="ECO:0007669"/>
    <property type="project" value="InterPro"/>
</dbReference>
<evidence type="ECO:0000256" key="6">
    <source>
        <dbReference type="ARBA" id="ARBA00022737"/>
    </source>
</evidence>
<dbReference type="CDD" id="cd07225">
    <property type="entry name" value="Pat_PNPLA6_PNPLA7"/>
    <property type="match status" value="1"/>
</dbReference>
<evidence type="ECO:0000256" key="4">
    <source>
        <dbReference type="ARBA" id="ARBA00022553"/>
    </source>
</evidence>
<dbReference type="FunFam" id="2.60.120.10:FF:000010">
    <property type="entry name" value="neuropathy target esterase isoform X1"/>
    <property type="match status" value="1"/>
</dbReference>
<feature type="active site" description="Proton acceptor" evidence="17">
    <location>
        <position position="1073"/>
    </location>
</feature>
<dbReference type="PROSITE" id="PS01237">
    <property type="entry name" value="UPF0028"/>
    <property type="match status" value="1"/>
</dbReference>
<dbReference type="SUPFAM" id="SSF52151">
    <property type="entry name" value="FabD/lysophospholipase-like"/>
    <property type="match status" value="1"/>
</dbReference>
<evidence type="ECO:0000256" key="13">
    <source>
        <dbReference type="ARBA" id="ARBA00047314"/>
    </source>
</evidence>
<keyword evidence="11 17" id="KW-0443">Lipid metabolism</keyword>
<feature type="region of interest" description="Disordered" evidence="18">
    <location>
        <begin position="346"/>
        <end position="366"/>
    </location>
</feature>
<evidence type="ECO:0000256" key="17">
    <source>
        <dbReference type="PROSITE-ProRule" id="PRU01161"/>
    </source>
</evidence>
<dbReference type="InterPro" id="IPR016035">
    <property type="entry name" value="Acyl_Trfase/lysoPLipase"/>
</dbReference>
<evidence type="ECO:0000256" key="19">
    <source>
        <dbReference type="SAM" id="Phobius"/>
    </source>
</evidence>
<comment type="catalytic activity">
    <reaction evidence="15">
        <text>a 1-acyl-sn-glycero-3-phosphocholine + H2O = sn-glycerol 3-phosphocholine + a fatty acid + H(+)</text>
        <dbReference type="Rhea" id="RHEA:15177"/>
        <dbReference type="ChEBI" id="CHEBI:15377"/>
        <dbReference type="ChEBI" id="CHEBI:15378"/>
        <dbReference type="ChEBI" id="CHEBI:16870"/>
        <dbReference type="ChEBI" id="CHEBI:28868"/>
        <dbReference type="ChEBI" id="CHEBI:58168"/>
        <dbReference type="EC" id="3.1.1.5"/>
    </reaction>
    <physiologicalReaction direction="left-to-right" evidence="15">
        <dbReference type="Rhea" id="RHEA:15178"/>
    </physiologicalReaction>
</comment>
<dbReference type="CDD" id="cd00038">
    <property type="entry name" value="CAP_ED"/>
    <property type="match status" value="3"/>
</dbReference>
<evidence type="ECO:0000256" key="3">
    <source>
        <dbReference type="ARBA" id="ARBA00013274"/>
    </source>
</evidence>
<feature type="active site" description="Nucleophile" evidence="17">
    <location>
        <position position="953"/>
    </location>
</feature>
<evidence type="ECO:0000259" key="20">
    <source>
        <dbReference type="PROSITE" id="PS50042"/>
    </source>
</evidence>
<dbReference type="SUPFAM" id="SSF51206">
    <property type="entry name" value="cAMP-binding domain-like"/>
    <property type="match status" value="3"/>
</dbReference>
<evidence type="ECO:0000256" key="2">
    <source>
        <dbReference type="ARBA" id="ARBA00006636"/>
    </source>
</evidence>
<comment type="catalytic activity">
    <reaction evidence="16">
        <text>1-hexadecanoyl-sn-glycero-3-phosphocholine + H2O = sn-glycerol 3-phosphocholine + hexadecanoate + H(+)</text>
        <dbReference type="Rhea" id="RHEA:40435"/>
        <dbReference type="ChEBI" id="CHEBI:7896"/>
        <dbReference type="ChEBI" id="CHEBI:15377"/>
        <dbReference type="ChEBI" id="CHEBI:15378"/>
        <dbReference type="ChEBI" id="CHEBI:16870"/>
        <dbReference type="ChEBI" id="CHEBI:72998"/>
    </reaction>
    <physiologicalReaction direction="left-to-right" evidence="16">
        <dbReference type="Rhea" id="RHEA:40436"/>
    </physiologicalReaction>
</comment>
<dbReference type="PROSITE" id="PS51635">
    <property type="entry name" value="PNPLA"/>
    <property type="match status" value="1"/>
</dbReference>
<dbReference type="Pfam" id="PF00027">
    <property type="entry name" value="cNMP_binding"/>
    <property type="match status" value="3"/>
</dbReference>
<gene>
    <name evidence="22" type="ORF">C0Q70_17891</name>
</gene>
<dbReference type="FunFam" id="3.40.1090.10:FF:000001">
    <property type="entry name" value="neuropathy target esterase isoform X2"/>
    <property type="match status" value="1"/>
</dbReference>
<evidence type="ECO:0000256" key="12">
    <source>
        <dbReference type="ARBA" id="ARBA00023136"/>
    </source>
</evidence>
<dbReference type="InterPro" id="IPR050301">
    <property type="entry name" value="NTE"/>
</dbReference>
<dbReference type="GO" id="GO:0004622">
    <property type="term" value="F:phosphatidylcholine lysophospholipase activity"/>
    <property type="evidence" value="ECO:0007669"/>
    <property type="project" value="UniProtKB-EC"/>
</dbReference>
<reference evidence="22 23" key="1">
    <citation type="submission" date="2018-04" db="EMBL/GenBank/DDBJ databases">
        <title>The genome of golden apple snail Pomacea canaliculata provides insight into stress tolerance and invasive adaptation.</title>
        <authorList>
            <person name="Liu C."/>
            <person name="Liu B."/>
            <person name="Ren Y."/>
            <person name="Zhang Y."/>
            <person name="Wang H."/>
            <person name="Li S."/>
            <person name="Jiang F."/>
            <person name="Yin L."/>
            <person name="Zhang G."/>
            <person name="Qian W."/>
            <person name="Fan W."/>
        </authorList>
    </citation>
    <scope>NUCLEOTIDE SEQUENCE [LARGE SCALE GENOMIC DNA]</scope>
    <source>
        <strain evidence="22">SZHN2017</strain>
        <tissue evidence="22">Muscle</tissue>
    </source>
</reference>
<dbReference type="PANTHER" id="PTHR14226">
    <property type="entry name" value="NEUROPATHY TARGET ESTERASE/SWISS CHEESE D.MELANOGASTER"/>
    <property type="match status" value="1"/>
</dbReference>
<evidence type="ECO:0000256" key="16">
    <source>
        <dbReference type="ARBA" id="ARBA00048656"/>
    </source>
</evidence>
<keyword evidence="6" id="KW-0677">Repeat</keyword>
<protein>
    <recommendedName>
        <fullName evidence="3">lysophospholipase</fullName>
        <ecNumber evidence="3">3.1.1.5</ecNumber>
    </recommendedName>
</protein>
<dbReference type="InterPro" id="IPR000595">
    <property type="entry name" value="cNMP-bd_dom"/>
</dbReference>
<dbReference type="FunFam" id="2.60.120.10:FF:000012">
    <property type="entry name" value="neuropathy target esterase isoform X2"/>
    <property type="match status" value="1"/>
</dbReference>
<feature type="domain" description="Cyclic nucleotide-binding" evidence="20">
    <location>
        <begin position="594"/>
        <end position="699"/>
    </location>
</feature>
<comment type="caution">
    <text evidence="22">The sequence shown here is derived from an EMBL/GenBank/DDBJ whole genome shotgun (WGS) entry which is preliminary data.</text>
</comment>
<sequence>MRLCHRLAKPNKIAAISDENFRFVSIVITIAVAFITISVVLFFGIWKYKSKVLPSQSEARERKYRFRKRDKVIFYGRKMLRKVRSFTRNTMGTGTGVLGRRKSTQKLMLSRLKKLVGDVDKKLLKLPEIFLQKRDPSLPQLKKKAPPSKFLEADWSDFEESDPRIPPEIFYLLRSVRVFGHLEKPFFLELCKFMESVKVQAGDYLFRVGDVDNCIYVVQSGLVEVFVKEKDGDEHLVKVVSTGDSIHSLLSILDVLTGHPVPYKSVSAKAVVDSIILKLPAIAFSSMFERFSESVVRMVQIIMIRLQRVTFMALHNYLGLSNELINNDFHSDVRVLHISALSRMNTPSSPLKAGTSKGTNPSSQDAEINSLMRLKSAEEETEKLNNMSDFNTALMRARVAEAGEDTKTSTLVRQVSAEETSSGVRGKYRRQPQATEPMLDLTGNVQTMTDEVILELARKDITELLGLKNPKLLDGKLSLQYVKAGKLLCKQGDQDVDLYFVVKGSLHVLQQLVGESAKEVKLYSAQPGEMVGMLAVLTGEPSFFTTRTKSDVILAVITKTDFYSIMREEPFIVLNTGRMTVRRMSAFVRQIDFALDWHMVEVGKALYRQGDKSDSVYIVLTGRLRSVITLVGGKKELVGEYGRGELVGIVEVLTHTERATTVLAVRDTEVAKIPEELLTLIKMKYPQVVTRLIHLLGQRILGTLQNRNTVTLGHSLGSRAGSSAVENVSMVTNLATVAVLPVSENVPVQSFTMELQHALNAIDTPYFAPHSVNEFRLSAWLNQQEDINRMVLYQCDYTATKWTKHCIRQADAILIVAVAESGPVVGEIEKELENIAVRAQKELIILHREDAETPRRTAEWLNAREWCCSHHHIRCNKRVFSRKPPAKMLQIYEKLFETEADRMSDFSRLARFLTGTSIGVVLGGGGARGLAHIGMVKAMQEVGIPIDMVGGTSMGSFIGALWAEERSYPRFSQRAREWCFKMTSVWRKVLDLTYPYTSMFTGGALNEEIECMFHDRQIEDLWIPYFCVTTDISNPSMRIHTSGNLWRYVRASMSLSGYLPPLCDPSDGHLLLDGGYVNNLPADIMHTMGAQTVFAIDVGAQDEVNLTNYGDKLSGWWLLWNRWNPWGSTVKVPDMTEIQSRLAYVSCTRQLEIVKNSDYCEYIRPPIDKYGTLQFGACDEIMDVGYNHGKTLFSGWTKGGLVEKLFKENKLEKSPSTQRAQQAPVPVMAYFTDLAELVSKIEKPQSHFYLDTESDLTDDDGHNSAKDDEYIYDDAIILEEGETDETEEEEIDAYDPETEKPTEVRSDSAVTDVFIASSDSVAEEPGS</sequence>
<comment type="catalytic activity">
    <reaction evidence="14">
        <text>1-hexadecanoyl-sn-glycero-3-phosphate + H2O = sn-glycerol 3-phosphate + hexadecanoate + H(+)</text>
        <dbReference type="Rhea" id="RHEA:49092"/>
        <dbReference type="ChEBI" id="CHEBI:7896"/>
        <dbReference type="ChEBI" id="CHEBI:15377"/>
        <dbReference type="ChEBI" id="CHEBI:15378"/>
        <dbReference type="ChEBI" id="CHEBI:57518"/>
        <dbReference type="ChEBI" id="CHEBI:57597"/>
    </reaction>
    <physiologicalReaction direction="left-to-right" evidence="14">
        <dbReference type="Rhea" id="RHEA:49093"/>
    </physiologicalReaction>
</comment>
<dbReference type="Gene3D" id="3.40.1090.10">
    <property type="entry name" value="Cytosolic phospholipase A2 catalytic domain"/>
    <property type="match status" value="2"/>
</dbReference>
<keyword evidence="5 19" id="KW-0812">Transmembrane</keyword>
<dbReference type="EC" id="3.1.1.5" evidence="3"/>
<feature type="short sequence motif" description="DGA/G" evidence="17">
    <location>
        <begin position="1073"/>
        <end position="1075"/>
    </location>
</feature>
<feature type="transmembrane region" description="Helical" evidence="19">
    <location>
        <begin position="21"/>
        <end position="46"/>
    </location>
</feature>